<dbReference type="EMBL" id="GG698912">
    <property type="protein sequence ID" value="EEU39654.1"/>
    <property type="molecule type" value="Genomic_DNA"/>
</dbReference>
<proteinExistence type="predicted"/>
<feature type="chain" id="PRO_5002988949" description="Lysine-specific metallo-endopeptidase domain-containing protein" evidence="1">
    <location>
        <begin position="19"/>
        <end position="290"/>
    </location>
</feature>
<accession>C7ZAC6</accession>
<reference evidence="2 3" key="1">
    <citation type="journal article" date="2009" name="PLoS Genet.">
        <title>The genome of Nectria haematococca: contribution of supernumerary chromosomes to gene expansion.</title>
        <authorList>
            <person name="Coleman J.J."/>
            <person name="Rounsley S.D."/>
            <person name="Rodriguez-Carres M."/>
            <person name="Kuo A."/>
            <person name="Wasmann C.C."/>
            <person name="Grimwood J."/>
            <person name="Schmutz J."/>
            <person name="Taga M."/>
            <person name="White G.J."/>
            <person name="Zhou S."/>
            <person name="Schwartz D.C."/>
            <person name="Freitag M."/>
            <person name="Ma L.J."/>
            <person name="Danchin E.G."/>
            <person name="Henrissat B."/>
            <person name="Coutinho P.M."/>
            <person name="Nelson D.R."/>
            <person name="Straney D."/>
            <person name="Napoli C.A."/>
            <person name="Barker B.M."/>
            <person name="Gribskov M."/>
            <person name="Rep M."/>
            <person name="Kroken S."/>
            <person name="Molnar I."/>
            <person name="Rensing C."/>
            <person name="Kennell J.C."/>
            <person name="Zamora J."/>
            <person name="Farman M.L."/>
            <person name="Selker E.U."/>
            <person name="Salamov A."/>
            <person name="Shapiro H."/>
            <person name="Pangilinan J."/>
            <person name="Lindquist E."/>
            <person name="Lamers C."/>
            <person name="Grigoriev I.V."/>
            <person name="Geiser D.M."/>
            <person name="Covert S.F."/>
            <person name="Temporini E."/>
            <person name="Vanetten H.D."/>
        </authorList>
    </citation>
    <scope>NUCLEOTIDE SEQUENCE [LARGE SCALE GENOMIC DNA]</scope>
    <source>
        <strain evidence="3">ATCC MYA-4622 / CBS 123669 / FGSC 9596 / NRRL 45880 / 77-13-4</strain>
    </source>
</reference>
<evidence type="ECO:0000313" key="2">
    <source>
        <dbReference type="EMBL" id="EEU39654.1"/>
    </source>
</evidence>
<dbReference type="GeneID" id="9672146"/>
<name>C7ZAC6_FUSV7</name>
<evidence type="ECO:0000313" key="3">
    <source>
        <dbReference type="Proteomes" id="UP000005206"/>
    </source>
</evidence>
<dbReference type="HOGENOM" id="CLU_960063_0_0_1"/>
<feature type="signal peptide" evidence="1">
    <location>
        <begin position="1"/>
        <end position="18"/>
    </location>
</feature>
<dbReference type="KEGG" id="nhe:NECHADRAFT_82052"/>
<evidence type="ECO:0008006" key="4">
    <source>
        <dbReference type="Google" id="ProtNLM"/>
    </source>
</evidence>
<dbReference type="AlphaFoldDB" id="C7ZAC6"/>
<dbReference type="Proteomes" id="UP000005206">
    <property type="component" value="Chromosome 6"/>
</dbReference>
<organism evidence="2 3">
    <name type="scientific">Fusarium vanettenii (strain ATCC MYA-4622 / CBS 123669 / FGSC 9596 / NRRL 45880 / 77-13-4)</name>
    <name type="common">Fusarium solani subsp. pisi</name>
    <dbReference type="NCBI Taxonomy" id="660122"/>
    <lineage>
        <taxon>Eukaryota</taxon>
        <taxon>Fungi</taxon>
        <taxon>Dikarya</taxon>
        <taxon>Ascomycota</taxon>
        <taxon>Pezizomycotina</taxon>
        <taxon>Sordariomycetes</taxon>
        <taxon>Hypocreomycetidae</taxon>
        <taxon>Hypocreales</taxon>
        <taxon>Nectriaceae</taxon>
        <taxon>Fusarium</taxon>
        <taxon>Fusarium solani species complex</taxon>
        <taxon>Fusarium vanettenii</taxon>
    </lineage>
</organism>
<gene>
    <name evidence="2" type="ORF">NECHADRAFT_82052</name>
</gene>
<dbReference type="OrthoDB" id="4804857at2759"/>
<protein>
    <recommendedName>
        <fullName evidence="4">Lysine-specific metallo-endopeptidase domain-containing protein</fullName>
    </recommendedName>
</protein>
<sequence>MMLKKLLFFLGFLQAVIGQQRRIFVDTVSCSNRRTFVAIEESYHSAIRRAGLAIEALRPWAEGGAPINTFDGRIRNVFDLLFGAQNTRGNLLLVFSHLDRLPGIQYMGGDSTSRTMHDIPHNHPKEPNIHNWDTVQKRDFTRLVAGAGMKTPPRSSPFSPSKLYLTAALHGFPGNDVAFGGVRINQASVKAAANPRMHRWLFTHFGGWFERLRVTQIDLLDRLESSMLHELTHTTAGRLADDIELPNSYGWENCRRLQTHRNAALFALAVELINQYHYDVNAAGELTKFE</sequence>
<dbReference type="RefSeq" id="XP_003045367.1">
    <property type="nucleotide sequence ID" value="XM_003045321.1"/>
</dbReference>
<keyword evidence="1" id="KW-0732">Signal</keyword>
<dbReference type="VEuPathDB" id="FungiDB:NECHADRAFT_82052"/>
<dbReference type="InParanoid" id="C7ZAC6"/>
<evidence type="ECO:0000256" key="1">
    <source>
        <dbReference type="SAM" id="SignalP"/>
    </source>
</evidence>
<keyword evidence="3" id="KW-1185">Reference proteome</keyword>